<keyword evidence="3" id="KW-0677">Repeat</keyword>
<keyword evidence="5" id="KW-1133">Transmembrane helix</keyword>
<keyword evidence="5" id="KW-0812">Transmembrane</keyword>
<feature type="chain" id="PRO_5035463276" evidence="6">
    <location>
        <begin position="19"/>
        <end position="567"/>
    </location>
</feature>
<evidence type="ECO:0000256" key="1">
    <source>
        <dbReference type="ARBA" id="ARBA00022614"/>
    </source>
</evidence>
<sequence>MKVSGLLLLVSLTRLWSGRTCLPATCRILPLAYLRTSLVSCYNISRSTIPDDIPTRAESLTVSNTCEIRNITTLPPLPMLRQLDLNRNCIEYFSWMSLRVLPNLKYLSLMANRLRHVKLGTVIEHLPLLTTVDLRSNKLASFSEYELGWPQVTEALINDNPFHCDCDLSWLIVKMTCLQACKGGDQQACCSSCSACFVAQSLKLSDHMHVCHSPRGLNTRNLYDVSTQLTGCGAHQSTTEPPGVSAPSAMFPTNETETKSQSQSNETPLSMILTSSSQTIVTSSLNTTGNTKQQEEDKKHPVLYLLVMGTFLALTVILCLIGVNFKYNLCCKCRKDVNTGAGPAHQLGRFYANRTYLNTPAGAVNHGHPPVNQTTQPIVNHIHSNPADGYDDGYLAVTDGRRSTALTTNRIYYIGERSDSENWTATNGTDTIAPTTNCIYSIGEGLNSGHWAATNGTETIAPKSSHMYSIGEGSHSGHWAATNGTDTIAPTTNCIYSIGEALSSGHGAFTDGTEITTQVTNNVYSIRGLNEEQLHRDSHATTAPSSLYTSPPVSSAEGMNHGTYCAS</sequence>
<organism evidence="7 8">
    <name type="scientific">Branchiostoma lanceolatum</name>
    <name type="common">Common lancelet</name>
    <name type="synonym">Amphioxus lanceolatum</name>
    <dbReference type="NCBI Taxonomy" id="7740"/>
    <lineage>
        <taxon>Eukaryota</taxon>
        <taxon>Metazoa</taxon>
        <taxon>Chordata</taxon>
        <taxon>Cephalochordata</taxon>
        <taxon>Leptocardii</taxon>
        <taxon>Amphioxiformes</taxon>
        <taxon>Branchiostomatidae</taxon>
        <taxon>Branchiostoma</taxon>
    </lineage>
</organism>
<dbReference type="PANTHER" id="PTHR24369:SF210">
    <property type="entry name" value="CHAOPTIN-RELATED"/>
    <property type="match status" value="1"/>
</dbReference>
<feature type="region of interest" description="Disordered" evidence="4">
    <location>
        <begin position="536"/>
        <end position="567"/>
    </location>
</feature>
<keyword evidence="2 6" id="KW-0732">Signal</keyword>
<keyword evidence="5" id="KW-0472">Membrane</keyword>
<evidence type="ECO:0000256" key="4">
    <source>
        <dbReference type="SAM" id="MobiDB-lite"/>
    </source>
</evidence>
<dbReference type="Proteomes" id="UP000838412">
    <property type="component" value="Chromosome 17"/>
</dbReference>
<keyword evidence="1" id="KW-0433">Leucine-rich repeat</keyword>
<dbReference type="GO" id="GO:0005886">
    <property type="term" value="C:plasma membrane"/>
    <property type="evidence" value="ECO:0007669"/>
    <property type="project" value="TreeGrafter"/>
</dbReference>
<accession>A0A8J9Z943</accession>
<dbReference type="Gene3D" id="3.80.10.10">
    <property type="entry name" value="Ribonuclease Inhibitor"/>
    <property type="match status" value="1"/>
</dbReference>
<evidence type="ECO:0000256" key="6">
    <source>
        <dbReference type="SAM" id="SignalP"/>
    </source>
</evidence>
<feature type="compositionally biased region" description="Polar residues" evidence="4">
    <location>
        <begin position="251"/>
        <end position="267"/>
    </location>
</feature>
<evidence type="ECO:0000256" key="3">
    <source>
        <dbReference type="ARBA" id="ARBA00022737"/>
    </source>
</evidence>
<dbReference type="EMBL" id="OV696702">
    <property type="protein sequence ID" value="CAH1249312.1"/>
    <property type="molecule type" value="Genomic_DNA"/>
</dbReference>
<evidence type="ECO:0000313" key="7">
    <source>
        <dbReference type="EMBL" id="CAH1249312.1"/>
    </source>
</evidence>
<dbReference type="SUPFAM" id="SSF52058">
    <property type="entry name" value="L domain-like"/>
    <property type="match status" value="1"/>
</dbReference>
<gene>
    <name evidence="7" type="primary">LRFN2</name>
    <name evidence="7" type="ORF">BLAG_LOCUS10466</name>
</gene>
<proteinExistence type="predicted"/>
<feature type="signal peptide" evidence="6">
    <location>
        <begin position="1"/>
        <end position="18"/>
    </location>
</feature>
<feature type="transmembrane region" description="Helical" evidence="5">
    <location>
        <begin position="302"/>
        <end position="325"/>
    </location>
</feature>
<dbReference type="OrthoDB" id="10347821at2759"/>
<dbReference type="AlphaFoldDB" id="A0A8J9Z943"/>
<evidence type="ECO:0000256" key="5">
    <source>
        <dbReference type="SAM" id="Phobius"/>
    </source>
</evidence>
<dbReference type="InterPro" id="IPR032675">
    <property type="entry name" value="LRR_dom_sf"/>
</dbReference>
<dbReference type="PANTHER" id="PTHR24369">
    <property type="entry name" value="ANTIGEN BSP, PUTATIVE-RELATED"/>
    <property type="match status" value="1"/>
</dbReference>
<protein>
    <submittedName>
        <fullName evidence="7">LRFN2 protein</fullName>
    </submittedName>
</protein>
<keyword evidence="8" id="KW-1185">Reference proteome</keyword>
<dbReference type="InterPro" id="IPR050541">
    <property type="entry name" value="LRR_TM_domain-containing"/>
</dbReference>
<feature type="compositionally biased region" description="Polar residues" evidence="4">
    <location>
        <begin position="540"/>
        <end position="553"/>
    </location>
</feature>
<name>A0A8J9Z943_BRALA</name>
<feature type="region of interest" description="Disordered" evidence="4">
    <location>
        <begin position="233"/>
        <end position="267"/>
    </location>
</feature>
<evidence type="ECO:0000313" key="8">
    <source>
        <dbReference type="Proteomes" id="UP000838412"/>
    </source>
</evidence>
<reference evidence="7" key="1">
    <citation type="submission" date="2022-01" db="EMBL/GenBank/DDBJ databases">
        <authorList>
            <person name="Braso-Vives M."/>
        </authorList>
    </citation>
    <scope>NUCLEOTIDE SEQUENCE</scope>
</reference>
<evidence type="ECO:0000256" key="2">
    <source>
        <dbReference type="ARBA" id="ARBA00022729"/>
    </source>
</evidence>